<organism evidence="3 4">
    <name type="scientific">Listeria ivanovii</name>
    <dbReference type="NCBI Taxonomy" id="1638"/>
    <lineage>
        <taxon>Bacteria</taxon>
        <taxon>Bacillati</taxon>
        <taxon>Bacillota</taxon>
        <taxon>Bacilli</taxon>
        <taxon>Bacillales</taxon>
        <taxon>Listeriaceae</taxon>
        <taxon>Listeria</taxon>
    </lineage>
</organism>
<evidence type="ECO:0000313" key="3">
    <source>
        <dbReference type="EMBL" id="SDW92631.1"/>
    </source>
</evidence>
<comment type="caution">
    <text evidence="3">The sequence shown here is derived from an EMBL/GenBank/DDBJ whole genome shotgun (WGS) entry which is preliminary data.</text>
</comment>
<dbReference type="AlphaFoldDB" id="A0AAX2DQL2"/>
<accession>A0AAX2DQL2</accession>
<sequence>MDLVGLLKYMQENYGEQKDNYPMAGNEVAKNFKQGAKSAIPTTFLGNSYKVSASIGQGSWANVPWIAVHDKAISTSVQQGVNIVYLFTNDYNGVYLSLNQGYTFINDNYKDTKTTLKKIAYFWQDNLSTLNTEEGFTTRAINLGIDAKRYNTLVKGYENCNIYSKFYDISQLTEDDNNLLLQDLLHMITVFKELKMHLIPDKEKSVKATIDFILTDGDYVELNEKAKSDKINNLEKERKLVLVKEEAKQKGTLIKEGSVEYETKRDYVKEAIRNTEKGLQGEILVLNFERERLLKNPVTKPYVEKITHVAQNGDGHGYDIISYDVDPISSDKVIEIYIEVKTTIGSRNTPFYISENELNVAKLKGERYKIYRVYNYNGMPKLKIIDDLFTDKFIVEPINYIVRGVNQNDKHTKI</sequence>
<protein>
    <recommendedName>
        <fullName evidence="5">DUF3578 domain-containing protein</fullName>
    </recommendedName>
</protein>
<feature type="domain" description="Protein NO VEIN C-terminal" evidence="2">
    <location>
        <begin position="282"/>
        <end position="385"/>
    </location>
</feature>
<evidence type="ECO:0000259" key="2">
    <source>
        <dbReference type="Pfam" id="PF13020"/>
    </source>
</evidence>
<dbReference type="Pfam" id="PF13020">
    <property type="entry name" value="NOV_C"/>
    <property type="match status" value="1"/>
</dbReference>
<feature type="domain" description="Type IV methyl-directed restriction enzyme EcoKMcrB subunit DNA-binding" evidence="1">
    <location>
        <begin position="10"/>
        <end position="195"/>
    </location>
</feature>
<dbReference type="Gene3D" id="3.30.920.90">
    <property type="match status" value="1"/>
</dbReference>
<reference evidence="3 4" key="1">
    <citation type="submission" date="2016-10" db="EMBL/GenBank/DDBJ databases">
        <authorList>
            <person name="Varghese N."/>
            <person name="Submissions S."/>
        </authorList>
    </citation>
    <scope>NUCLEOTIDE SEQUENCE [LARGE SCALE GENOMIC DNA]</scope>
    <source>
        <strain evidence="3 4">ATCC 49954</strain>
    </source>
</reference>
<evidence type="ECO:0000259" key="1">
    <source>
        <dbReference type="Pfam" id="PF12102"/>
    </source>
</evidence>
<dbReference type="InterPro" id="IPR021961">
    <property type="entry name" value="McrB_DNA-bd"/>
</dbReference>
<evidence type="ECO:0008006" key="5">
    <source>
        <dbReference type="Google" id="ProtNLM"/>
    </source>
</evidence>
<dbReference type="Pfam" id="PF12102">
    <property type="entry name" value="MrcB_N"/>
    <property type="match status" value="1"/>
</dbReference>
<dbReference type="EMBL" id="FNMX01000008">
    <property type="protein sequence ID" value="SDW92631.1"/>
    <property type="molecule type" value="Genomic_DNA"/>
</dbReference>
<dbReference type="InterPro" id="IPR024975">
    <property type="entry name" value="NOV_C"/>
</dbReference>
<name>A0AAX2DQL2_LISIV</name>
<proteinExistence type="predicted"/>
<evidence type="ECO:0000313" key="4">
    <source>
        <dbReference type="Proteomes" id="UP000183610"/>
    </source>
</evidence>
<dbReference type="RefSeq" id="WP_003718406.1">
    <property type="nucleotide sequence ID" value="NZ_FNMX01000008.1"/>
</dbReference>
<dbReference type="Proteomes" id="UP000183610">
    <property type="component" value="Unassembled WGS sequence"/>
</dbReference>
<gene>
    <name evidence="3" type="ORF">SAMN05421782_10867</name>
</gene>